<sequence>MSTTTTTTILIITALVALTTATTTALTAYDILESYDFPVGLIPKGATGYEFNPSTGEFKLFLPNTCKFHIDSYELQYKTTISGILKKDRLYKLKGVSVKVLLLWLNIVEVRKEDDELQFSVGIASANFPLDGFEESPQCGCGFLCVEDSSVDSL</sequence>
<comment type="caution">
    <text evidence="2">The sequence shown here is derived from an EMBL/GenBank/DDBJ whole genome shotgun (WGS) entry which is preliminary data.</text>
</comment>
<feature type="chain" id="PRO_5043486370" evidence="1">
    <location>
        <begin position="22"/>
        <end position="154"/>
    </location>
</feature>
<dbReference type="Proteomes" id="UP001443914">
    <property type="component" value="Unassembled WGS sequence"/>
</dbReference>
<feature type="signal peptide" evidence="1">
    <location>
        <begin position="1"/>
        <end position="21"/>
    </location>
</feature>
<proteinExistence type="predicted"/>
<gene>
    <name evidence="2" type="ORF">RND81_05G206600</name>
</gene>
<dbReference type="PANTHER" id="PTHR31676">
    <property type="entry name" value="T31J12.3 PROTEIN-RELATED"/>
    <property type="match status" value="1"/>
</dbReference>
<organism evidence="2 3">
    <name type="scientific">Saponaria officinalis</name>
    <name type="common">Common soapwort</name>
    <name type="synonym">Lychnis saponaria</name>
    <dbReference type="NCBI Taxonomy" id="3572"/>
    <lineage>
        <taxon>Eukaryota</taxon>
        <taxon>Viridiplantae</taxon>
        <taxon>Streptophyta</taxon>
        <taxon>Embryophyta</taxon>
        <taxon>Tracheophyta</taxon>
        <taxon>Spermatophyta</taxon>
        <taxon>Magnoliopsida</taxon>
        <taxon>eudicotyledons</taxon>
        <taxon>Gunneridae</taxon>
        <taxon>Pentapetalae</taxon>
        <taxon>Caryophyllales</taxon>
        <taxon>Caryophyllaceae</taxon>
        <taxon>Caryophylleae</taxon>
        <taxon>Saponaria</taxon>
    </lineage>
</organism>
<dbReference type="PANTHER" id="PTHR31676:SF156">
    <property type="entry name" value="F22D16.19 PROTEIN"/>
    <property type="match status" value="1"/>
</dbReference>
<protein>
    <submittedName>
        <fullName evidence="2">Uncharacterized protein</fullName>
    </submittedName>
</protein>
<evidence type="ECO:0000313" key="2">
    <source>
        <dbReference type="EMBL" id="KAK9726333.1"/>
    </source>
</evidence>
<dbReference type="InterPro" id="IPR007493">
    <property type="entry name" value="DUF538"/>
</dbReference>
<name>A0AAW1L097_SAPOF</name>
<dbReference type="EMBL" id="JBDFQZ010000005">
    <property type="protein sequence ID" value="KAK9726333.1"/>
    <property type="molecule type" value="Genomic_DNA"/>
</dbReference>
<keyword evidence="3" id="KW-1185">Reference proteome</keyword>
<dbReference type="InterPro" id="IPR036758">
    <property type="entry name" value="At5g01610-like"/>
</dbReference>
<accession>A0AAW1L097</accession>
<dbReference type="Gene3D" id="2.30.240.10">
    <property type="entry name" value="At5g01610-like"/>
    <property type="match status" value="1"/>
</dbReference>
<reference evidence="2" key="1">
    <citation type="submission" date="2024-03" db="EMBL/GenBank/DDBJ databases">
        <title>WGS assembly of Saponaria officinalis var. Norfolk2.</title>
        <authorList>
            <person name="Jenkins J."/>
            <person name="Shu S."/>
            <person name="Grimwood J."/>
            <person name="Barry K."/>
            <person name="Goodstein D."/>
            <person name="Schmutz J."/>
            <person name="Leebens-Mack J."/>
            <person name="Osbourn A."/>
        </authorList>
    </citation>
    <scope>NUCLEOTIDE SEQUENCE [LARGE SCALE GENOMIC DNA]</scope>
    <source>
        <strain evidence="2">JIC</strain>
    </source>
</reference>
<dbReference type="SUPFAM" id="SSF141562">
    <property type="entry name" value="At5g01610-like"/>
    <property type="match status" value="1"/>
</dbReference>
<evidence type="ECO:0000256" key="1">
    <source>
        <dbReference type="SAM" id="SignalP"/>
    </source>
</evidence>
<dbReference type="Pfam" id="PF04398">
    <property type="entry name" value="DUF538"/>
    <property type="match status" value="1"/>
</dbReference>
<dbReference type="AlphaFoldDB" id="A0AAW1L097"/>
<keyword evidence="1" id="KW-0732">Signal</keyword>
<evidence type="ECO:0000313" key="3">
    <source>
        <dbReference type="Proteomes" id="UP001443914"/>
    </source>
</evidence>